<accession>A0A0Q0BJL6</accession>
<feature type="non-terminal residue" evidence="2">
    <location>
        <position position="248"/>
    </location>
</feature>
<reference evidence="2 3" key="1">
    <citation type="submission" date="2015-09" db="EMBL/GenBank/DDBJ databases">
        <title>Genome announcement of multiple Pseudomonas syringae strains.</title>
        <authorList>
            <person name="Thakur S."/>
            <person name="Wang P.W."/>
            <person name="Gong Y."/>
            <person name="Weir B.S."/>
            <person name="Guttman D.S."/>
        </authorList>
    </citation>
    <scope>NUCLEOTIDE SEQUENCE [LARGE SCALE GENOMIC DNA]</scope>
    <source>
        <strain evidence="2 3">ICMP16929</strain>
    </source>
</reference>
<dbReference type="EMBL" id="LJRI01001045">
    <property type="protein sequence ID" value="KPY78175.1"/>
    <property type="molecule type" value="Genomic_DNA"/>
</dbReference>
<name>A0A0Q0BJL6_PSESX</name>
<protein>
    <submittedName>
        <fullName evidence="2">Uncharacterized protein</fullName>
    </submittedName>
</protein>
<gene>
    <name evidence="2" type="ORF">ALO94_00324</name>
</gene>
<organism evidence="2 3">
    <name type="scientific">Pseudomonas syringae pv. spinaceae</name>
    <dbReference type="NCBI Taxonomy" id="264459"/>
    <lineage>
        <taxon>Bacteria</taxon>
        <taxon>Pseudomonadati</taxon>
        <taxon>Pseudomonadota</taxon>
        <taxon>Gammaproteobacteria</taxon>
        <taxon>Pseudomonadales</taxon>
        <taxon>Pseudomonadaceae</taxon>
        <taxon>Pseudomonas</taxon>
        <taxon>Pseudomonas syringae</taxon>
    </lineage>
</organism>
<evidence type="ECO:0000256" key="1">
    <source>
        <dbReference type="SAM" id="MobiDB-lite"/>
    </source>
</evidence>
<comment type="caution">
    <text evidence="2">The sequence shown here is derived from an EMBL/GenBank/DDBJ whole genome shotgun (WGS) entry which is preliminary data.</text>
</comment>
<dbReference type="Proteomes" id="UP000050384">
    <property type="component" value="Unassembled WGS sequence"/>
</dbReference>
<proteinExistence type="predicted"/>
<evidence type="ECO:0000313" key="3">
    <source>
        <dbReference type="Proteomes" id="UP000050384"/>
    </source>
</evidence>
<sequence>MKAAPMGKLARSNEQKALGPDRFSPSTVAVREHRARERADRMIDQLVERFTEKNYFPDDGESALFALLVQLPEWPAELMISVQNENGEDLALYLKGNDQSVVENTVVLMHDSDDAYVAPDGVSISDEEPLLNLVFSQLPISSRLGMGRNFPGNNSTAGRIVTLREQIAGLAREQRPLLFAALLADEGTCKSLLNVRLPNPFLPLWDRRDIEISPVLGWLGALNPQVPVSRLEELLERVPLTEEQQIDF</sequence>
<dbReference type="AlphaFoldDB" id="A0A0Q0BJL6"/>
<evidence type="ECO:0000313" key="2">
    <source>
        <dbReference type="EMBL" id="KPY78175.1"/>
    </source>
</evidence>
<feature type="region of interest" description="Disordered" evidence="1">
    <location>
        <begin position="1"/>
        <end position="29"/>
    </location>
</feature>